<dbReference type="GO" id="GO:0008270">
    <property type="term" value="F:zinc ion binding"/>
    <property type="evidence" value="ECO:0007669"/>
    <property type="project" value="UniProtKB-KW"/>
</dbReference>
<gene>
    <name evidence="14" type="ORF">jhhlp_005624</name>
</gene>
<dbReference type="VEuPathDB" id="FungiDB:jhhlp_005624"/>
<evidence type="ECO:0000256" key="10">
    <source>
        <dbReference type="SAM" id="Coils"/>
    </source>
</evidence>
<sequence>MSSASSEATLCEASNVSQSSGGQNSSRVEVSPATTVASGYWLVNHGLLDIDALIDDPSPNQFGNASPVPTVPSLTYSVRSSDSTFDGYSQPSRNSMRNAEPVLPSNASENPFRTSTSTARVPSQISGDPRGNPFLGRLQFIDRNRFAESITNVDEQLRNAHQFLTRAEPIEARAHSPRNANDFERPSSDTRTRRHFDELVKPRAECDPDEWSLGGRVPDHSIDLPPVDFTKDSVNLPRRVSAQGSSSTDGGGSMSRPKTDSDEWVFGQRYTRPQNGHVFVSNTRVVAGPASGDRECIICADVKPPSEFPSTAVTITCKHAPGTCLECIQTSIRVDLNSKIWTEIRCPECREALEYVDIQKYADEKTFARYEELALRSAMSEATNFVWCTSGCGSGQIHESGTHHPIVICLHCGHRSCFQHNVSWHEGLTCEEYDRLLEDPENFKSRLESDAPVDVRRRRQIDADRAVAQGLVAGEQAARRRRMINREKEERRRAEKAVEVARRIAARRKREEAKSASTIKMTTKPCPGCGWAIEKNRGCAHMTCTKCKFEFCYDCGASHKEILAKDNRVHKDFCRWHPNNLED</sequence>
<evidence type="ECO:0000256" key="1">
    <source>
        <dbReference type="ARBA" id="ARBA00001798"/>
    </source>
</evidence>
<evidence type="ECO:0000256" key="8">
    <source>
        <dbReference type="ARBA" id="ARBA00022833"/>
    </source>
</evidence>
<dbReference type="Gene3D" id="1.20.120.1750">
    <property type="match status" value="1"/>
</dbReference>
<dbReference type="InterPro" id="IPR031127">
    <property type="entry name" value="E3_UB_ligase_RBR"/>
</dbReference>
<feature type="compositionally biased region" description="Polar residues" evidence="11">
    <location>
        <begin position="72"/>
        <end position="97"/>
    </location>
</feature>
<keyword evidence="7" id="KW-0833">Ubl conjugation pathway</keyword>
<feature type="region of interest" description="Disordered" evidence="11">
    <location>
        <begin position="217"/>
        <end position="262"/>
    </location>
</feature>
<keyword evidence="15" id="KW-1185">Reference proteome</keyword>
<keyword evidence="4" id="KW-0479">Metal-binding</keyword>
<keyword evidence="8" id="KW-0862">Zinc</keyword>
<keyword evidence="6 9" id="KW-0863">Zinc-finger</keyword>
<evidence type="ECO:0000313" key="15">
    <source>
        <dbReference type="Proteomes" id="UP000233524"/>
    </source>
</evidence>
<dbReference type="Pfam" id="PF01485">
    <property type="entry name" value="IBR"/>
    <property type="match status" value="1"/>
</dbReference>
<dbReference type="SMART" id="SM00647">
    <property type="entry name" value="IBR"/>
    <property type="match status" value="2"/>
</dbReference>
<dbReference type="SMART" id="SM00184">
    <property type="entry name" value="RING"/>
    <property type="match status" value="1"/>
</dbReference>
<dbReference type="InParanoid" id="A0A2N3N3M5"/>
<dbReference type="OrthoDB" id="1431934at2759"/>
<keyword evidence="10" id="KW-0175">Coiled coil</keyword>
<proteinExistence type="predicted"/>
<dbReference type="InterPro" id="IPR013083">
    <property type="entry name" value="Znf_RING/FYVE/PHD"/>
</dbReference>
<dbReference type="EC" id="2.3.2.31" evidence="2"/>
<dbReference type="InterPro" id="IPR002867">
    <property type="entry name" value="IBR_dom"/>
</dbReference>
<dbReference type="InterPro" id="IPR044066">
    <property type="entry name" value="TRIAD_supradom"/>
</dbReference>
<dbReference type="GO" id="GO:0016567">
    <property type="term" value="P:protein ubiquitination"/>
    <property type="evidence" value="ECO:0007669"/>
    <property type="project" value="InterPro"/>
</dbReference>
<protein>
    <recommendedName>
        <fullName evidence="2">RBR-type E3 ubiquitin transferase</fullName>
        <ecNumber evidence="2">2.3.2.31</ecNumber>
    </recommendedName>
</protein>
<dbReference type="InterPro" id="IPR001841">
    <property type="entry name" value="Znf_RING"/>
</dbReference>
<dbReference type="GO" id="GO:0061630">
    <property type="term" value="F:ubiquitin protein ligase activity"/>
    <property type="evidence" value="ECO:0007669"/>
    <property type="project" value="UniProtKB-EC"/>
</dbReference>
<dbReference type="AlphaFoldDB" id="A0A2N3N3M5"/>
<evidence type="ECO:0000256" key="11">
    <source>
        <dbReference type="SAM" id="MobiDB-lite"/>
    </source>
</evidence>
<feature type="domain" description="RING-type" evidence="13">
    <location>
        <begin position="292"/>
        <end position="583"/>
    </location>
</feature>
<feature type="compositionally biased region" description="Low complexity" evidence="11">
    <location>
        <begin position="14"/>
        <end position="28"/>
    </location>
</feature>
<evidence type="ECO:0000256" key="6">
    <source>
        <dbReference type="ARBA" id="ARBA00022771"/>
    </source>
</evidence>
<dbReference type="CDD" id="cd20335">
    <property type="entry name" value="BRcat_RBR"/>
    <property type="match status" value="1"/>
</dbReference>
<feature type="region of interest" description="Disordered" evidence="11">
    <location>
        <begin position="61"/>
        <end position="132"/>
    </location>
</feature>
<dbReference type="PROSITE" id="PS50089">
    <property type="entry name" value="ZF_RING_2"/>
    <property type="match status" value="1"/>
</dbReference>
<dbReference type="PROSITE" id="PS51873">
    <property type="entry name" value="TRIAD"/>
    <property type="match status" value="1"/>
</dbReference>
<evidence type="ECO:0000256" key="3">
    <source>
        <dbReference type="ARBA" id="ARBA00022679"/>
    </source>
</evidence>
<dbReference type="Pfam" id="PF22191">
    <property type="entry name" value="IBR_1"/>
    <property type="match status" value="1"/>
</dbReference>
<evidence type="ECO:0000259" key="12">
    <source>
        <dbReference type="PROSITE" id="PS50089"/>
    </source>
</evidence>
<accession>A0A2N3N3M5</accession>
<comment type="caution">
    <text evidence="14">The sequence shown here is derived from an EMBL/GenBank/DDBJ whole genome shotgun (WGS) entry which is preliminary data.</text>
</comment>
<organism evidence="14 15">
    <name type="scientific">Lomentospora prolificans</name>
    <dbReference type="NCBI Taxonomy" id="41688"/>
    <lineage>
        <taxon>Eukaryota</taxon>
        <taxon>Fungi</taxon>
        <taxon>Dikarya</taxon>
        <taxon>Ascomycota</taxon>
        <taxon>Pezizomycotina</taxon>
        <taxon>Sordariomycetes</taxon>
        <taxon>Hypocreomycetidae</taxon>
        <taxon>Microascales</taxon>
        <taxon>Microascaceae</taxon>
        <taxon>Lomentospora</taxon>
    </lineage>
</organism>
<keyword evidence="5" id="KW-0677">Repeat</keyword>
<dbReference type="PANTHER" id="PTHR11685">
    <property type="entry name" value="RBR FAMILY RING FINGER AND IBR DOMAIN-CONTAINING"/>
    <property type="match status" value="1"/>
</dbReference>
<evidence type="ECO:0000259" key="13">
    <source>
        <dbReference type="PROSITE" id="PS51873"/>
    </source>
</evidence>
<dbReference type="SUPFAM" id="SSF57850">
    <property type="entry name" value="RING/U-box"/>
    <property type="match status" value="3"/>
</dbReference>
<evidence type="ECO:0000256" key="2">
    <source>
        <dbReference type="ARBA" id="ARBA00012251"/>
    </source>
</evidence>
<evidence type="ECO:0000256" key="9">
    <source>
        <dbReference type="PROSITE-ProRule" id="PRU00175"/>
    </source>
</evidence>
<feature type="compositionally biased region" description="Polar residues" evidence="11">
    <location>
        <begin position="105"/>
        <end position="126"/>
    </location>
</feature>
<dbReference type="CDD" id="cd20336">
    <property type="entry name" value="Rcat_RBR"/>
    <property type="match status" value="1"/>
</dbReference>
<comment type="catalytic activity">
    <reaction evidence="1">
        <text>[E2 ubiquitin-conjugating enzyme]-S-ubiquitinyl-L-cysteine + [acceptor protein]-L-lysine = [E2 ubiquitin-conjugating enzyme]-L-cysteine + [acceptor protein]-N(6)-ubiquitinyl-L-lysine.</text>
        <dbReference type="EC" id="2.3.2.31"/>
    </reaction>
</comment>
<feature type="domain" description="RING-type" evidence="12">
    <location>
        <begin position="296"/>
        <end position="350"/>
    </location>
</feature>
<reference evidence="14 15" key="1">
    <citation type="journal article" date="2017" name="G3 (Bethesda)">
        <title>First Draft Genome Sequence of the Pathogenic Fungus Lomentospora prolificans (Formerly Scedosporium prolificans).</title>
        <authorList>
            <person name="Luo R."/>
            <person name="Zimin A."/>
            <person name="Workman R."/>
            <person name="Fan Y."/>
            <person name="Pertea G."/>
            <person name="Grossman N."/>
            <person name="Wear M.P."/>
            <person name="Jia B."/>
            <person name="Miller H."/>
            <person name="Casadevall A."/>
            <person name="Timp W."/>
            <person name="Zhang S.X."/>
            <person name="Salzberg S.L."/>
        </authorList>
    </citation>
    <scope>NUCLEOTIDE SEQUENCE [LARGE SCALE GENOMIC DNA]</scope>
    <source>
        <strain evidence="14 15">JHH-5317</strain>
    </source>
</reference>
<feature type="region of interest" description="Disordered" evidence="11">
    <location>
        <begin position="1"/>
        <end position="30"/>
    </location>
</feature>
<dbReference type="Gene3D" id="3.30.40.10">
    <property type="entry name" value="Zinc/RING finger domain, C3HC4 (zinc finger)"/>
    <property type="match status" value="1"/>
</dbReference>
<name>A0A2N3N3M5_9PEZI</name>
<evidence type="ECO:0000256" key="5">
    <source>
        <dbReference type="ARBA" id="ARBA00022737"/>
    </source>
</evidence>
<dbReference type="STRING" id="41688.A0A2N3N3M5"/>
<evidence type="ECO:0000256" key="4">
    <source>
        <dbReference type="ARBA" id="ARBA00022723"/>
    </source>
</evidence>
<dbReference type="Proteomes" id="UP000233524">
    <property type="component" value="Unassembled WGS sequence"/>
</dbReference>
<dbReference type="EMBL" id="NLAX01000701">
    <property type="protein sequence ID" value="PKS07027.1"/>
    <property type="molecule type" value="Genomic_DNA"/>
</dbReference>
<evidence type="ECO:0000256" key="7">
    <source>
        <dbReference type="ARBA" id="ARBA00022786"/>
    </source>
</evidence>
<keyword evidence="3" id="KW-0808">Transferase</keyword>
<feature type="coiled-coil region" evidence="10">
    <location>
        <begin position="477"/>
        <end position="504"/>
    </location>
</feature>
<evidence type="ECO:0000313" key="14">
    <source>
        <dbReference type="EMBL" id="PKS07027.1"/>
    </source>
</evidence>